<evidence type="ECO:0000256" key="1">
    <source>
        <dbReference type="ARBA" id="ARBA00022729"/>
    </source>
</evidence>
<keyword evidence="1 2" id="KW-0732">Signal</keyword>
<comment type="caution">
    <text evidence="4">The sequence shown here is derived from an EMBL/GenBank/DDBJ whole genome shotgun (WGS) entry which is preliminary data.</text>
</comment>
<evidence type="ECO:0000313" key="4">
    <source>
        <dbReference type="EMBL" id="MDO5986671.1"/>
    </source>
</evidence>
<evidence type="ECO:0000259" key="3">
    <source>
        <dbReference type="Pfam" id="PF18962"/>
    </source>
</evidence>
<feature type="domain" description="Secretion system C-terminal sorting" evidence="3">
    <location>
        <begin position="185"/>
        <end position="253"/>
    </location>
</feature>
<sequence length="255" mass="27782">MIKRHYFLSFLFIQFSLILVHSQSITVSDNTPYESPTYTFSYITTEAIGAGSNTPNIFYMTLPDGFPSITNTIDYPSLLDSNIVLKVNGSERVIDATTFGPIGGSWANGIQMSTLGGSPGLTIPAGSSIEIIVTGIIINPTAGDYTFKWRTAEANGVATEWHSADLNFDILSPNKYVESSLKVGLYPNPSKGITNISVSNDSKIEITDLHGKRILEKEIDTGVSQLVLSDFKIGTYILKVEGSNHSIAYKKLVKK</sequence>
<dbReference type="Proteomes" id="UP001176891">
    <property type="component" value="Unassembled WGS sequence"/>
</dbReference>
<dbReference type="NCBIfam" id="TIGR04183">
    <property type="entry name" value="Por_Secre_tail"/>
    <property type="match status" value="1"/>
</dbReference>
<dbReference type="InterPro" id="IPR026444">
    <property type="entry name" value="Secre_tail"/>
</dbReference>
<evidence type="ECO:0000313" key="5">
    <source>
        <dbReference type="Proteomes" id="UP001176891"/>
    </source>
</evidence>
<evidence type="ECO:0000256" key="2">
    <source>
        <dbReference type="SAM" id="SignalP"/>
    </source>
</evidence>
<accession>A0ABT8WYA9</accession>
<gene>
    <name evidence="4" type="ORF">Q4Q39_04550</name>
</gene>
<keyword evidence="5" id="KW-1185">Reference proteome</keyword>
<proteinExistence type="predicted"/>
<dbReference type="EMBL" id="JAUOEM010000001">
    <property type="protein sequence ID" value="MDO5986671.1"/>
    <property type="molecule type" value="Genomic_DNA"/>
</dbReference>
<protein>
    <submittedName>
        <fullName evidence="4">T9SS type A sorting domain-containing protein</fullName>
    </submittedName>
</protein>
<dbReference type="Pfam" id="PF18962">
    <property type="entry name" value="Por_Secre_tail"/>
    <property type="match status" value="1"/>
</dbReference>
<feature type="chain" id="PRO_5047374420" evidence="2">
    <location>
        <begin position="23"/>
        <end position="255"/>
    </location>
</feature>
<feature type="signal peptide" evidence="2">
    <location>
        <begin position="1"/>
        <end position="22"/>
    </location>
</feature>
<reference evidence="4" key="1">
    <citation type="submission" date="2023-07" db="EMBL/GenBank/DDBJ databases">
        <title>Two novel species in the genus Flavivirga.</title>
        <authorList>
            <person name="Kwon K."/>
        </authorList>
    </citation>
    <scope>NUCLEOTIDE SEQUENCE</scope>
    <source>
        <strain evidence="4">KACC 14157</strain>
    </source>
</reference>
<name>A0ABT8WYA9_9FLAO</name>
<organism evidence="4 5">
    <name type="scientific">Flavivirga amylovorans</name>
    <dbReference type="NCBI Taxonomy" id="870486"/>
    <lineage>
        <taxon>Bacteria</taxon>
        <taxon>Pseudomonadati</taxon>
        <taxon>Bacteroidota</taxon>
        <taxon>Flavobacteriia</taxon>
        <taxon>Flavobacteriales</taxon>
        <taxon>Flavobacteriaceae</taxon>
        <taxon>Flavivirga</taxon>
    </lineage>
</organism>